<reference evidence="1 2" key="1">
    <citation type="submission" date="2024-05" db="EMBL/GenBank/DDBJ databases">
        <authorList>
            <person name="Venkateswaran K."/>
        </authorList>
    </citation>
    <scope>NUCLEOTIDE SEQUENCE [LARGE SCALE GENOMIC DNA]</scope>
    <source>
        <strain evidence="1 2">179-C4-2-HS</strain>
    </source>
</reference>
<sequence>MMLQDDYELLLKRTLEVAPDWLISDIQDILKNEGRHTGVSYVISQLHDRYSFSFRHILSAINFSDEWTRVSRERLSFIDNNIEVIVALYNDLKDKIAKNE</sequence>
<evidence type="ECO:0000313" key="2">
    <source>
        <dbReference type="Proteomes" id="UP001241748"/>
    </source>
</evidence>
<dbReference type="RefSeq" id="WP_306076435.1">
    <property type="nucleotide sequence ID" value="NZ_JAROBZ020000001.1"/>
</dbReference>
<protein>
    <submittedName>
        <fullName evidence="1">Uncharacterized protein</fullName>
    </submittedName>
</protein>
<comment type="caution">
    <text evidence="1">The sequence shown here is derived from an EMBL/GenBank/DDBJ whole genome shotgun (WGS) entry which is preliminary data.</text>
</comment>
<proteinExistence type="predicted"/>
<name>A0ABV4YWG3_9BACI</name>
<gene>
    <name evidence="1" type="ORF">P5G62_018915</name>
</gene>
<accession>A0ABV4YWG3</accession>
<evidence type="ECO:0000313" key="1">
    <source>
        <dbReference type="EMBL" id="MFB3169201.1"/>
    </source>
</evidence>
<dbReference type="Proteomes" id="UP001241748">
    <property type="component" value="Unassembled WGS sequence"/>
</dbReference>
<dbReference type="EMBL" id="JAROBZ020000001">
    <property type="protein sequence ID" value="MFB3169201.1"/>
    <property type="molecule type" value="Genomic_DNA"/>
</dbReference>
<keyword evidence="2" id="KW-1185">Reference proteome</keyword>
<organism evidence="1 2">
    <name type="scientific">Neobacillus driksii</name>
    <dbReference type="NCBI Taxonomy" id="3035913"/>
    <lineage>
        <taxon>Bacteria</taxon>
        <taxon>Bacillati</taxon>
        <taxon>Bacillota</taxon>
        <taxon>Bacilli</taxon>
        <taxon>Bacillales</taxon>
        <taxon>Bacillaceae</taxon>
        <taxon>Neobacillus</taxon>
    </lineage>
</organism>